<keyword evidence="4" id="KW-1185">Reference proteome</keyword>
<feature type="compositionally biased region" description="Basic and acidic residues" evidence="1">
    <location>
        <begin position="398"/>
        <end position="414"/>
    </location>
</feature>
<feature type="compositionally biased region" description="Low complexity" evidence="1">
    <location>
        <begin position="558"/>
        <end position="572"/>
    </location>
</feature>
<comment type="caution">
    <text evidence="3">The sequence shown here is derived from an EMBL/GenBank/DDBJ whole genome shotgun (WGS) entry which is preliminary data.</text>
</comment>
<feature type="compositionally biased region" description="Low complexity" evidence="1">
    <location>
        <begin position="265"/>
        <end position="299"/>
    </location>
</feature>
<proteinExistence type="predicted"/>
<dbReference type="EMBL" id="JMSN01000042">
    <property type="protein sequence ID" value="KDN45470.1"/>
    <property type="molecule type" value="Genomic_DNA"/>
</dbReference>
<feature type="region of interest" description="Disordered" evidence="1">
    <location>
        <begin position="258"/>
        <end position="300"/>
    </location>
</feature>
<feature type="transmembrane region" description="Helical" evidence="2">
    <location>
        <begin position="348"/>
        <end position="369"/>
    </location>
</feature>
<protein>
    <recommendedName>
        <fullName evidence="5">Transmembrane protein</fullName>
    </recommendedName>
</protein>
<feature type="compositionally biased region" description="Basic and acidic residues" evidence="1">
    <location>
        <begin position="928"/>
        <end position="938"/>
    </location>
</feature>
<feature type="compositionally biased region" description="Low complexity" evidence="1">
    <location>
        <begin position="641"/>
        <end position="757"/>
    </location>
</feature>
<dbReference type="RefSeq" id="XP_013243203.1">
    <property type="nucleotide sequence ID" value="XM_013387749.1"/>
</dbReference>
<evidence type="ECO:0008006" key="5">
    <source>
        <dbReference type="Google" id="ProtNLM"/>
    </source>
</evidence>
<reference evidence="3 4" key="1">
    <citation type="submission" date="2014-05" db="EMBL/GenBank/DDBJ databases">
        <title>Draft genome sequence of a rare smut relative, Tilletiaria anomala UBC 951.</title>
        <authorList>
            <consortium name="DOE Joint Genome Institute"/>
            <person name="Toome M."/>
            <person name="Kuo A."/>
            <person name="Henrissat B."/>
            <person name="Lipzen A."/>
            <person name="Tritt A."/>
            <person name="Yoshinaga Y."/>
            <person name="Zane M."/>
            <person name="Barry K."/>
            <person name="Grigoriev I.V."/>
            <person name="Spatafora J.W."/>
            <person name="Aimea M.C."/>
        </authorList>
    </citation>
    <scope>NUCLEOTIDE SEQUENCE [LARGE SCALE GENOMIC DNA]</scope>
    <source>
        <strain evidence="3 4">UBC 951</strain>
    </source>
</reference>
<feature type="transmembrane region" description="Helical" evidence="2">
    <location>
        <begin position="138"/>
        <end position="156"/>
    </location>
</feature>
<name>A0A066W3X6_TILAU</name>
<feature type="region of interest" description="Disordered" evidence="1">
    <location>
        <begin position="1"/>
        <end position="57"/>
    </location>
</feature>
<feature type="compositionally biased region" description="Gly residues" evidence="1">
    <location>
        <begin position="423"/>
        <end position="434"/>
    </location>
</feature>
<evidence type="ECO:0000256" key="2">
    <source>
        <dbReference type="SAM" id="Phobius"/>
    </source>
</evidence>
<gene>
    <name evidence="3" type="ORF">K437DRAFT_256586</name>
</gene>
<dbReference type="GeneID" id="25264467"/>
<dbReference type="OrthoDB" id="2554800at2759"/>
<sequence>MLRHRQRQRQQPSSRSRTCSSRRPCDARAYSAAAPSNSDPDSNASDGDSDNDVDRSMPSVLQPRALELSCECHDARRAYKRSRRHSPRARQTASFVTSAAAAAAGVLVSSVLVVHPLLAGSALAFPLSNSRPELQAVANVRAAGGGIRIPAVAGVPPMRKGKGRERTGEEDNEWMQVLHKTGSVPEGDSDGHREEQLWRRAVISERQDEPRSSLPTPTSVPSAWPTFSKHSTTGLGLPEAPPLGIFMEEMNPNARSWLAARQQDASTSSTSPSSPIVASSSASASASTSSNSSSSATSAKPFTVTVTTSNVVKPSYTVSLVRASPLYTGVPSSWEPPRRSIWFQRRTIFIVSIFLSIFIVLSIGATVFLRDRKYDVAEEETDEDAIARIMAGRSKDQERLERQGKVGRRDARVVDDDDFGEVQGDGEGMGGGTTGEKAEDDPSARRNSKKARLRRLVVTRWTKAAASVPGAQQLFLLAPSPSASGSRRRRQREGQRGRDEDNAEEKDSREAVQAPACGSSDSARSTDAAAAAAAAADVRLHIRSRSKASQEGADGRNVRNSSSCCSSTNSRHASSDELRRRAVRRHRPRLGDGRSERVEIAYDPQSHAHGQQHQHDGLQPSASTGELSSTGADADFDAADRSSTSASRSGSGSGAHPATTTSGASHSNSSQSQQYSQLASTAGSRPSSGSGAGAGTAATPAVPSSRLDASDLSAAEVAEANASAGATASSRSAPPPTLTATDAGSAPPDADADAQTDANAEELFPPAYPTRGTASRPSTGAAAVAAVEAAARTERKADVGFGGDGHFAADVGNADSPVIRMDSVTVPMVGAYPPPPMMGISAVAHIATDDKAILGAMTAAASRPLQPSAPSALAPMYANNPSSDVSAAVGADEGPSAPELDVDEDGFEHVGATVSATATTVALAQRGQDAEGKMELQGKGKGANLLPQPPIPHTPSFSVFDQPYSLSLSWPPRSSVVSLQPLAPVQVAELSSPSTTLEPTPAVREKEREAQAERALLASSPIDLDVLTAGAALPAYTRNAASGLSPMPTAHAPSAPALEEMEGLGADGNAGHSPQQYAPSAPPAEDEESERTEEGRYIRLEGQGSEGDHPEDADGCPQI</sequence>
<feature type="region of interest" description="Disordered" evidence="1">
    <location>
        <begin position="990"/>
        <end position="1012"/>
    </location>
</feature>
<dbReference type="HOGENOM" id="CLU_280637_0_0_1"/>
<keyword evidence="2" id="KW-0812">Transmembrane</keyword>
<feature type="compositionally biased region" description="Low complexity" evidence="1">
    <location>
        <begin position="9"/>
        <end position="22"/>
    </location>
</feature>
<dbReference type="Proteomes" id="UP000027361">
    <property type="component" value="Unassembled WGS sequence"/>
</dbReference>
<dbReference type="InParanoid" id="A0A066W3X6"/>
<organism evidence="3 4">
    <name type="scientific">Tilletiaria anomala (strain ATCC 24038 / CBS 436.72 / UBC 951)</name>
    <dbReference type="NCBI Taxonomy" id="1037660"/>
    <lineage>
        <taxon>Eukaryota</taxon>
        <taxon>Fungi</taxon>
        <taxon>Dikarya</taxon>
        <taxon>Basidiomycota</taxon>
        <taxon>Ustilaginomycotina</taxon>
        <taxon>Exobasidiomycetes</taxon>
        <taxon>Georgefischeriales</taxon>
        <taxon>Tilletiariaceae</taxon>
        <taxon>Tilletiaria</taxon>
    </lineage>
</organism>
<keyword evidence="2" id="KW-0472">Membrane</keyword>
<feature type="compositionally biased region" description="Basic and acidic residues" evidence="1">
    <location>
        <begin position="589"/>
        <end position="600"/>
    </location>
</feature>
<feature type="region of interest" description="Disordered" evidence="1">
    <location>
        <begin position="1040"/>
        <end position="1119"/>
    </location>
</feature>
<dbReference type="AlphaFoldDB" id="A0A066W3X6"/>
<feature type="compositionally biased region" description="Low complexity" evidence="1">
    <location>
        <begin position="31"/>
        <end position="46"/>
    </location>
</feature>
<feature type="compositionally biased region" description="Basic and acidic residues" evidence="1">
    <location>
        <begin position="1003"/>
        <end position="1012"/>
    </location>
</feature>
<feature type="region of interest" description="Disordered" evidence="1">
    <location>
        <begin position="398"/>
        <end position="451"/>
    </location>
</feature>
<keyword evidence="2" id="KW-1133">Transmembrane helix</keyword>
<feature type="compositionally biased region" description="Basic and acidic residues" evidence="1">
    <location>
        <begin position="492"/>
        <end position="510"/>
    </location>
</feature>
<evidence type="ECO:0000256" key="1">
    <source>
        <dbReference type="SAM" id="MobiDB-lite"/>
    </source>
</evidence>
<evidence type="ECO:0000313" key="3">
    <source>
        <dbReference type="EMBL" id="KDN45470.1"/>
    </source>
</evidence>
<feature type="transmembrane region" description="Helical" evidence="2">
    <location>
        <begin position="93"/>
        <end position="118"/>
    </location>
</feature>
<evidence type="ECO:0000313" key="4">
    <source>
        <dbReference type="Proteomes" id="UP000027361"/>
    </source>
</evidence>
<accession>A0A066W3X6</accession>
<feature type="region of interest" description="Disordered" evidence="1">
    <location>
        <begin position="204"/>
        <end position="244"/>
    </location>
</feature>
<feature type="region of interest" description="Disordered" evidence="1">
    <location>
        <begin position="924"/>
        <end position="947"/>
    </location>
</feature>
<feature type="region of interest" description="Disordered" evidence="1">
    <location>
        <begin position="476"/>
        <end position="757"/>
    </location>
</feature>